<evidence type="ECO:0000313" key="2">
    <source>
        <dbReference type="Proteomes" id="UP000058925"/>
    </source>
</evidence>
<dbReference type="GeneID" id="60421419"/>
<reference evidence="2" key="1">
    <citation type="submission" date="2015-10" db="EMBL/GenBank/DDBJ databases">
        <title>Niche specialization of a soil ammonia-oxidizing archaeon, Candidatus Nitrosocosmicus oleophilus.</title>
        <authorList>
            <person name="Jung M.-Y."/>
            <person name="Rhee S.-K."/>
        </authorList>
    </citation>
    <scope>NUCLEOTIDE SEQUENCE [LARGE SCALE GENOMIC DNA]</scope>
    <source>
        <strain evidence="2">MY3</strain>
    </source>
</reference>
<dbReference type="KEGG" id="taa:NMY3_01356"/>
<protein>
    <submittedName>
        <fullName evidence="1">Uncharacterized protein</fullName>
    </submittedName>
</protein>
<keyword evidence="2" id="KW-1185">Reference proteome</keyword>
<name>A0A654LXL4_9ARCH</name>
<dbReference type="AlphaFoldDB" id="A0A654LXL4"/>
<dbReference type="RefSeq" id="WP_196817999.1">
    <property type="nucleotide sequence ID" value="NZ_CP012850.1"/>
</dbReference>
<sequence>MNSHTVRKNSQTAEESYDTLCDLYDYFSIHCMKLNDEGKLVLNRSLIEINDKEIVIDVIIFKDNWDLLMRLLKFPICGRVKIIQIVMDAIMCLDLTEKVYSDLSDKGVCIVT</sequence>
<proteinExistence type="predicted"/>
<evidence type="ECO:0000313" key="1">
    <source>
        <dbReference type="EMBL" id="ALI35560.1"/>
    </source>
</evidence>
<accession>A0A654LXL4</accession>
<gene>
    <name evidence="1" type="ORF">NMY3_01356</name>
</gene>
<organism evidence="1 2">
    <name type="scientific">Candidatus Nitrosocosmicus oleophilus</name>
    <dbReference type="NCBI Taxonomy" id="1353260"/>
    <lineage>
        <taxon>Archaea</taxon>
        <taxon>Nitrososphaerota</taxon>
        <taxon>Nitrososphaeria</taxon>
        <taxon>Nitrososphaerales</taxon>
        <taxon>Nitrososphaeraceae</taxon>
        <taxon>Candidatus Nitrosocosmicus</taxon>
    </lineage>
</organism>
<dbReference type="Proteomes" id="UP000058925">
    <property type="component" value="Chromosome"/>
</dbReference>
<dbReference type="EMBL" id="CP012850">
    <property type="protein sequence ID" value="ALI35560.1"/>
    <property type="molecule type" value="Genomic_DNA"/>
</dbReference>